<evidence type="ECO:0000256" key="8">
    <source>
        <dbReference type="ARBA" id="ARBA00030296"/>
    </source>
</evidence>
<dbReference type="Pfam" id="PF00291">
    <property type="entry name" value="PALP"/>
    <property type="match status" value="1"/>
</dbReference>
<comment type="cofactor">
    <cofactor evidence="1">
        <name>pyridoxal 5'-phosphate</name>
        <dbReference type="ChEBI" id="CHEBI:597326"/>
    </cofactor>
</comment>
<accession>A0A1H5WIP2</accession>
<dbReference type="InterPro" id="IPR050214">
    <property type="entry name" value="Cys_Synth/Cystath_Beta-Synth"/>
</dbReference>
<protein>
    <recommendedName>
        <fullName evidence="3">Cysteine synthase</fullName>
    </recommendedName>
    <alternativeName>
        <fullName evidence="8">O-acetylserine (thiol)-lyase</fullName>
    </alternativeName>
    <alternativeName>
        <fullName evidence="9">O-acetylserine sulfhydrylase</fullName>
    </alternativeName>
</protein>
<keyword evidence="5" id="KW-0808">Transferase</keyword>
<evidence type="ECO:0000313" key="12">
    <source>
        <dbReference type="Proteomes" id="UP000236728"/>
    </source>
</evidence>
<dbReference type="Gene3D" id="3.40.50.1100">
    <property type="match status" value="2"/>
</dbReference>
<evidence type="ECO:0000313" key="11">
    <source>
        <dbReference type="EMBL" id="SEF99334.1"/>
    </source>
</evidence>
<evidence type="ECO:0000256" key="4">
    <source>
        <dbReference type="ARBA" id="ARBA00022605"/>
    </source>
</evidence>
<evidence type="ECO:0000256" key="1">
    <source>
        <dbReference type="ARBA" id="ARBA00001933"/>
    </source>
</evidence>
<evidence type="ECO:0000256" key="7">
    <source>
        <dbReference type="ARBA" id="ARBA00023192"/>
    </source>
</evidence>
<keyword evidence="7" id="KW-0198">Cysteine biosynthesis</keyword>
<evidence type="ECO:0000256" key="9">
    <source>
        <dbReference type="ARBA" id="ARBA00033075"/>
    </source>
</evidence>
<name>A0A1H5WIP2_9BACT</name>
<keyword evidence="6" id="KW-0663">Pyridoxal phosphate</keyword>
<proteinExistence type="inferred from homology"/>
<evidence type="ECO:0000256" key="2">
    <source>
        <dbReference type="ARBA" id="ARBA00007103"/>
    </source>
</evidence>
<evidence type="ECO:0000256" key="3">
    <source>
        <dbReference type="ARBA" id="ARBA00019371"/>
    </source>
</evidence>
<dbReference type="EMBL" id="FNVA01000002">
    <property type="protein sequence ID" value="SEF99334.1"/>
    <property type="molecule type" value="Genomic_DNA"/>
</dbReference>
<dbReference type="PROSITE" id="PS00901">
    <property type="entry name" value="CYS_SYNTHASE"/>
    <property type="match status" value="1"/>
</dbReference>
<dbReference type="AlphaFoldDB" id="A0A1H5WIP2"/>
<evidence type="ECO:0000256" key="5">
    <source>
        <dbReference type="ARBA" id="ARBA00022679"/>
    </source>
</evidence>
<dbReference type="Proteomes" id="UP000236728">
    <property type="component" value="Unassembled WGS sequence"/>
</dbReference>
<dbReference type="GO" id="GO:0006535">
    <property type="term" value="P:cysteine biosynthetic process from serine"/>
    <property type="evidence" value="ECO:0007669"/>
    <property type="project" value="InterPro"/>
</dbReference>
<dbReference type="InterPro" id="IPR001926">
    <property type="entry name" value="TrpB-like_PALP"/>
</dbReference>
<dbReference type="PANTHER" id="PTHR10314">
    <property type="entry name" value="CYSTATHIONINE BETA-SYNTHASE"/>
    <property type="match status" value="1"/>
</dbReference>
<evidence type="ECO:0000256" key="6">
    <source>
        <dbReference type="ARBA" id="ARBA00022898"/>
    </source>
</evidence>
<feature type="domain" description="Tryptophan synthase beta chain-like PALP" evidence="10">
    <location>
        <begin position="27"/>
        <end position="320"/>
    </location>
</feature>
<sequence>MASAMTDTPMISTAPSTTNPLGVGLLDRIGNTPLLQLDALTARLNAQYGVNIHIYGKAEWANPGGSVKDRAASSIIRAAIAEGKLTPGAASNQKILLDATSGNTGIAYAMLGAALGFPVHLCMPSNVSPERKRILKAYGAEIVWTDPADGSDGAIRKARELATADPERYFYADQYGNDNNWLAHYRTTAPEIWQQTEGAITHFVASLGTSGTFMGTTRRLREFNPAIQCISMQPDSPFHGLEGLKHMETAIVPPIYDDKLADRDLPMATERAYAMAKWLGRNAGLLVGISAAAACAAALQVAEEEAAAGRDAVIVTILCDSADKYLSEHFWQETIAADKDLEAKLGTAR</sequence>
<dbReference type="FunFam" id="3.40.50.1100:FF:000016">
    <property type="entry name" value="Cysteine synthase A"/>
    <property type="match status" value="1"/>
</dbReference>
<dbReference type="CDD" id="cd01561">
    <property type="entry name" value="CBS_like"/>
    <property type="match status" value="1"/>
</dbReference>
<organism evidence="11 12">
    <name type="scientific">Bryocella elongata</name>
    <dbReference type="NCBI Taxonomy" id="863522"/>
    <lineage>
        <taxon>Bacteria</taxon>
        <taxon>Pseudomonadati</taxon>
        <taxon>Acidobacteriota</taxon>
        <taxon>Terriglobia</taxon>
        <taxon>Terriglobales</taxon>
        <taxon>Acidobacteriaceae</taxon>
        <taxon>Bryocella</taxon>
    </lineage>
</organism>
<dbReference type="SUPFAM" id="SSF53686">
    <property type="entry name" value="Tryptophan synthase beta subunit-like PLP-dependent enzymes"/>
    <property type="match status" value="1"/>
</dbReference>
<evidence type="ECO:0000259" key="10">
    <source>
        <dbReference type="Pfam" id="PF00291"/>
    </source>
</evidence>
<keyword evidence="12" id="KW-1185">Reference proteome</keyword>
<dbReference type="InterPro" id="IPR001216">
    <property type="entry name" value="P-phosphate_BS"/>
</dbReference>
<dbReference type="InterPro" id="IPR036052">
    <property type="entry name" value="TrpB-like_PALP_sf"/>
</dbReference>
<reference evidence="11 12" key="1">
    <citation type="submission" date="2016-10" db="EMBL/GenBank/DDBJ databases">
        <authorList>
            <person name="de Groot N.N."/>
        </authorList>
    </citation>
    <scope>NUCLEOTIDE SEQUENCE [LARGE SCALE GENOMIC DNA]</scope>
    <source>
        <strain evidence="11 12">DSM 22489</strain>
    </source>
</reference>
<comment type="similarity">
    <text evidence="2">Belongs to the cysteine synthase/cystathionine beta-synthase family.</text>
</comment>
<keyword evidence="4" id="KW-0028">Amino-acid biosynthesis</keyword>
<dbReference type="GO" id="GO:0016765">
    <property type="term" value="F:transferase activity, transferring alkyl or aryl (other than methyl) groups"/>
    <property type="evidence" value="ECO:0007669"/>
    <property type="project" value="UniProtKB-ARBA"/>
</dbReference>
<gene>
    <name evidence="11" type="ORF">SAMN05421819_1599</name>
</gene>
<dbReference type="RefSeq" id="WP_235011448.1">
    <property type="nucleotide sequence ID" value="NZ_FNVA01000002.1"/>
</dbReference>